<evidence type="ECO:0000256" key="1">
    <source>
        <dbReference type="ARBA" id="ARBA00004429"/>
    </source>
</evidence>
<dbReference type="EMBL" id="JBHRTR010000034">
    <property type="protein sequence ID" value="MFC3229618.1"/>
    <property type="molecule type" value="Genomic_DNA"/>
</dbReference>
<protein>
    <recommendedName>
        <fullName evidence="9">TRAP transporter small permease protein</fullName>
    </recommendedName>
</protein>
<keyword evidence="7 9" id="KW-0472">Membrane</keyword>
<feature type="transmembrane region" description="Helical" evidence="9">
    <location>
        <begin position="54"/>
        <end position="71"/>
    </location>
</feature>
<comment type="caution">
    <text evidence="12">The sequence shown here is derived from an EMBL/GenBank/DDBJ whole genome shotgun (WGS) entry which is preliminary data.</text>
</comment>
<evidence type="ECO:0000256" key="4">
    <source>
        <dbReference type="ARBA" id="ARBA00022519"/>
    </source>
</evidence>
<feature type="compositionally biased region" description="Basic and acidic residues" evidence="10">
    <location>
        <begin position="177"/>
        <end position="201"/>
    </location>
</feature>
<name>A0ABV7L5J7_9PROT</name>
<accession>A0ABV7L5J7</accession>
<evidence type="ECO:0000256" key="7">
    <source>
        <dbReference type="ARBA" id="ARBA00023136"/>
    </source>
</evidence>
<reference evidence="13" key="1">
    <citation type="journal article" date="2019" name="Int. J. Syst. Evol. Microbiol.">
        <title>The Global Catalogue of Microorganisms (GCM) 10K type strain sequencing project: providing services to taxonomists for standard genome sequencing and annotation.</title>
        <authorList>
            <consortium name="The Broad Institute Genomics Platform"/>
            <consortium name="The Broad Institute Genome Sequencing Center for Infectious Disease"/>
            <person name="Wu L."/>
            <person name="Ma J."/>
        </authorList>
    </citation>
    <scope>NUCLEOTIDE SEQUENCE [LARGE SCALE GENOMIC DNA]</scope>
    <source>
        <strain evidence="13">KCTC 42964</strain>
    </source>
</reference>
<keyword evidence="4 9" id="KW-0997">Cell inner membrane</keyword>
<evidence type="ECO:0000313" key="12">
    <source>
        <dbReference type="EMBL" id="MFC3229618.1"/>
    </source>
</evidence>
<evidence type="ECO:0000256" key="10">
    <source>
        <dbReference type="SAM" id="MobiDB-lite"/>
    </source>
</evidence>
<evidence type="ECO:0000256" key="3">
    <source>
        <dbReference type="ARBA" id="ARBA00022475"/>
    </source>
</evidence>
<keyword evidence="6 9" id="KW-1133">Transmembrane helix</keyword>
<proteinExistence type="inferred from homology"/>
<evidence type="ECO:0000256" key="9">
    <source>
        <dbReference type="RuleBase" id="RU369079"/>
    </source>
</evidence>
<dbReference type="PANTHER" id="PTHR35011">
    <property type="entry name" value="2,3-DIKETO-L-GULONATE TRAP TRANSPORTER SMALL PERMEASE PROTEIN YIAM"/>
    <property type="match status" value="1"/>
</dbReference>
<dbReference type="InterPro" id="IPR055348">
    <property type="entry name" value="DctQ"/>
</dbReference>
<evidence type="ECO:0000259" key="11">
    <source>
        <dbReference type="Pfam" id="PF04290"/>
    </source>
</evidence>
<evidence type="ECO:0000256" key="5">
    <source>
        <dbReference type="ARBA" id="ARBA00022692"/>
    </source>
</evidence>
<evidence type="ECO:0000256" key="6">
    <source>
        <dbReference type="ARBA" id="ARBA00022989"/>
    </source>
</evidence>
<keyword evidence="2 9" id="KW-0813">Transport</keyword>
<keyword evidence="13" id="KW-1185">Reference proteome</keyword>
<dbReference type="Proteomes" id="UP001595528">
    <property type="component" value="Unassembled WGS sequence"/>
</dbReference>
<feature type="region of interest" description="Disordered" evidence="10">
    <location>
        <begin position="175"/>
        <end position="201"/>
    </location>
</feature>
<comment type="function">
    <text evidence="9">Part of the tripartite ATP-independent periplasmic (TRAP) transport system.</text>
</comment>
<evidence type="ECO:0000313" key="13">
    <source>
        <dbReference type="Proteomes" id="UP001595528"/>
    </source>
</evidence>
<feature type="transmembrane region" description="Helical" evidence="9">
    <location>
        <begin position="92"/>
        <end position="116"/>
    </location>
</feature>
<comment type="similarity">
    <text evidence="8 9">Belongs to the TRAP transporter small permease family.</text>
</comment>
<keyword evidence="5 9" id="KW-0812">Transmembrane</keyword>
<dbReference type="PANTHER" id="PTHR35011:SF4">
    <property type="entry name" value="SLL1102 PROTEIN"/>
    <property type="match status" value="1"/>
</dbReference>
<sequence length="201" mass="22165">MGAVTAVARAVTGINAFIGRWVSYVVLILFILLLGDVVMRYVQEAPISWSAQTSKLIFGVYAIIGGGYLLARRDHVNVDLFYGNFSARRKAAVDIATSFLFFLFLGILIVESWSMAYDAVSRLEVSYDTTWRMPVWPSKSLIVVAAVLLFLQGIVKLIADIMILAGRPVDETAFGPLRDDPEERGRAAEGERARLESGEAD</sequence>
<feature type="transmembrane region" description="Helical" evidence="9">
    <location>
        <begin position="136"/>
        <end position="159"/>
    </location>
</feature>
<dbReference type="InterPro" id="IPR007387">
    <property type="entry name" value="TRAP_DctQ"/>
</dbReference>
<dbReference type="RefSeq" id="WP_379903991.1">
    <property type="nucleotide sequence ID" value="NZ_JBHRTR010000034.1"/>
</dbReference>
<keyword evidence="3" id="KW-1003">Cell membrane</keyword>
<dbReference type="Pfam" id="PF04290">
    <property type="entry name" value="DctQ"/>
    <property type="match status" value="1"/>
</dbReference>
<organism evidence="12 13">
    <name type="scientific">Marinibaculum pumilum</name>
    <dbReference type="NCBI Taxonomy" id="1766165"/>
    <lineage>
        <taxon>Bacteria</taxon>
        <taxon>Pseudomonadati</taxon>
        <taxon>Pseudomonadota</taxon>
        <taxon>Alphaproteobacteria</taxon>
        <taxon>Rhodospirillales</taxon>
        <taxon>Rhodospirillaceae</taxon>
        <taxon>Marinibaculum</taxon>
    </lineage>
</organism>
<feature type="transmembrane region" description="Helical" evidence="9">
    <location>
        <begin position="21"/>
        <end position="42"/>
    </location>
</feature>
<evidence type="ECO:0000256" key="8">
    <source>
        <dbReference type="ARBA" id="ARBA00038436"/>
    </source>
</evidence>
<comment type="subunit">
    <text evidence="9">The complex comprises the extracytoplasmic solute receptor protein and the two transmembrane proteins.</text>
</comment>
<feature type="domain" description="Tripartite ATP-independent periplasmic transporters DctQ component" evidence="11">
    <location>
        <begin position="30"/>
        <end position="160"/>
    </location>
</feature>
<gene>
    <name evidence="12" type="ORF">ACFOGJ_20385</name>
</gene>
<comment type="subcellular location">
    <subcellularLocation>
        <location evidence="1 9">Cell inner membrane</location>
        <topology evidence="1 9">Multi-pass membrane protein</topology>
    </subcellularLocation>
</comment>
<evidence type="ECO:0000256" key="2">
    <source>
        <dbReference type="ARBA" id="ARBA00022448"/>
    </source>
</evidence>